<evidence type="ECO:0000256" key="1">
    <source>
        <dbReference type="ARBA" id="ARBA00023125"/>
    </source>
</evidence>
<keyword evidence="4" id="KW-1185">Reference proteome</keyword>
<feature type="domain" description="HTH cro/C1-type" evidence="2">
    <location>
        <begin position="11"/>
        <end position="65"/>
    </location>
</feature>
<gene>
    <name evidence="3" type="ORF">GCM10011613_10970</name>
</gene>
<dbReference type="Pfam" id="PF01381">
    <property type="entry name" value="HTH_3"/>
    <property type="match status" value="1"/>
</dbReference>
<organism evidence="3 4">
    <name type="scientific">Cellvibrio zantedeschiae</name>
    <dbReference type="NCBI Taxonomy" id="1237077"/>
    <lineage>
        <taxon>Bacteria</taxon>
        <taxon>Pseudomonadati</taxon>
        <taxon>Pseudomonadota</taxon>
        <taxon>Gammaproteobacteria</taxon>
        <taxon>Cellvibrionales</taxon>
        <taxon>Cellvibrionaceae</taxon>
        <taxon>Cellvibrio</taxon>
    </lineage>
</organism>
<dbReference type="SMART" id="SM00530">
    <property type="entry name" value="HTH_XRE"/>
    <property type="match status" value="1"/>
</dbReference>
<comment type="caution">
    <text evidence="3">The sequence shown here is derived from an EMBL/GenBank/DDBJ whole genome shotgun (WGS) entry which is preliminary data.</text>
</comment>
<name>A0ABQ3AYS3_9GAMM</name>
<dbReference type="InterPro" id="IPR010982">
    <property type="entry name" value="Lambda_DNA-bd_dom_sf"/>
</dbReference>
<reference evidence="4" key="1">
    <citation type="journal article" date="2019" name="Int. J. Syst. Evol. Microbiol.">
        <title>The Global Catalogue of Microorganisms (GCM) 10K type strain sequencing project: providing services to taxonomists for standard genome sequencing and annotation.</title>
        <authorList>
            <consortium name="The Broad Institute Genomics Platform"/>
            <consortium name="The Broad Institute Genome Sequencing Center for Infectious Disease"/>
            <person name="Wu L."/>
            <person name="Ma J."/>
        </authorList>
    </citation>
    <scope>NUCLEOTIDE SEQUENCE [LARGE SCALE GENOMIC DNA]</scope>
    <source>
        <strain evidence="4">KCTC 32239</strain>
    </source>
</reference>
<dbReference type="RefSeq" id="WP_189416571.1">
    <property type="nucleotide sequence ID" value="NZ_BMYZ01000001.1"/>
</dbReference>
<dbReference type="PANTHER" id="PTHR46797:SF1">
    <property type="entry name" value="METHYLPHOSPHONATE SYNTHASE"/>
    <property type="match status" value="1"/>
</dbReference>
<dbReference type="Gene3D" id="1.10.260.40">
    <property type="entry name" value="lambda repressor-like DNA-binding domains"/>
    <property type="match status" value="1"/>
</dbReference>
<dbReference type="Proteomes" id="UP000619761">
    <property type="component" value="Unassembled WGS sequence"/>
</dbReference>
<evidence type="ECO:0000313" key="4">
    <source>
        <dbReference type="Proteomes" id="UP000619761"/>
    </source>
</evidence>
<dbReference type="PANTHER" id="PTHR46797">
    <property type="entry name" value="HTH-TYPE TRANSCRIPTIONAL REGULATOR"/>
    <property type="match status" value="1"/>
</dbReference>
<protein>
    <recommendedName>
        <fullName evidence="2">HTH cro/C1-type domain-containing protein</fullName>
    </recommendedName>
</protein>
<accession>A0ABQ3AYS3</accession>
<dbReference type="InterPro" id="IPR001387">
    <property type="entry name" value="Cro/C1-type_HTH"/>
</dbReference>
<evidence type="ECO:0000259" key="2">
    <source>
        <dbReference type="PROSITE" id="PS50943"/>
    </source>
</evidence>
<dbReference type="EMBL" id="BMYZ01000001">
    <property type="protein sequence ID" value="GGY68551.1"/>
    <property type="molecule type" value="Genomic_DNA"/>
</dbReference>
<evidence type="ECO:0000313" key="3">
    <source>
        <dbReference type="EMBL" id="GGY68551.1"/>
    </source>
</evidence>
<dbReference type="PROSITE" id="PS50943">
    <property type="entry name" value="HTH_CROC1"/>
    <property type="match status" value="1"/>
</dbReference>
<dbReference type="CDD" id="cd00093">
    <property type="entry name" value="HTH_XRE"/>
    <property type="match status" value="1"/>
</dbReference>
<proteinExistence type="predicted"/>
<dbReference type="SUPFAM" id="SSF47413">
    <property type="entry name" value="lambda repressor-like DNA-binding domains"/>
    <property type="match status" value="1"/>
</dbReference>
<sequence length="81" mass="8985">MSLSIYFGRIVKRVREEHGLSQEVLADRADLNRSYVGEVERGTAMPSLGTVTKIAKALNLSPSALLARYEAYEQSQLENVS</sequence>
<dbReference type="InterPro" id="IPR050807">
    <property type="entry name" value="TransReg_Diox_bact_type"/>
</dbReference>
<keyword evidence="1" id="KW-0238">DNA-binding</keyword>